<comment type="similarity">
    <text evidence="5">Belongs to the binding-protein-dependent transport system permease family.</text>
</comment>
<dbReference type="GO" id="GO:0005886">
    <property type="term" value="C:plasma membrane"/>
    <property type="evidence" value="ECO:0007669"/>
    <property type="project" value="UniProtKB-SubCell"/>
</dbReference>
<dbReference type="PANTHER" id="PTHR43759:SF1">
    <property type="entry name" value="GLUCOSE IMPORT SYSTEM PERMEASE PROTEIN GLCT"/>
    <property type="match status" value="1"/>
</dbReference>
<keyword evidence="4 5" id="KW-0472">Membrane</keyword>
<feature type="transmembrane region" description="Helical" evidence="5">
    <location>
        <begin position="195"/>
        <end position="220"/>
    </location>
</feature>
<feature type="transmembrane region" description="Helical" evidence="5">
    <location>
        <begin position="254"/>
        <end position="274"/>
    </location>
</feature>
<dbReference type="CDD" id="cd06261">
    <property type="entry name" value="TM_PBP2"/>
    <property type="match status" value="1"/>
</dbReference>
<dbReference type="RefSeq" id="WP_166505498.1">
    <property type="nucleotide sequence ID" value="NZ_JAKNTL010000007.1"/>
</dbReference>
<dbReference type="PROSITE" id="PS50928">
    <property type="entry name" value="ABC_TM1"/>
    <property type="match status" value="1"/>
</dbReference>
<feature type="transmembrane region" description="Helical" evidence="5">
    <location>
        <begin position="110"/>
        <end position="131"/>
    </location>
</feature>
<keyword evidence="2 5" id="KW-0812">Transmembrane</keyword>
<comment type="subcellular location">
    <subcellularLocation>
        <location evidence="5">Cell membrane</location>
        <topology evidence="5">Multi-pass membrane protein</topology>
    </subcellularLocation>
    <subcellularLocation>
        <location evidence="1">Membrane</location>
        <topology evidence="1">Multi-pass membrane protein</topology>
    </subcellularLocation>
</comment>
<dbReference type="InterPro" id="IPR052730">
    <property type="entry name" value="Sugar_ABC_transporter"/>
</dbReference>
<feature type="domain" description="ABC transmembrane type-1" evidence="6">
    <location>
        <begin position="63"/>
        <end position="274"/>
    </location>
</feature>
<evidence type="ECO:0000259" key="6">
    <source>
        <dbReference type="PROSITE" id="PS50928"/>
    </source>
</evidence>
<protein>
    <submittedName>
        <fullName evidence="7">ABC transporter, permease protein</fullName>
    </submittedName>
</protein>
<dbReference type="PANTHER" id="PTHR43759">
    <property type="entry name" value="TREHALOSE TRANSPORT SYSTEM PERMEASE PROTEIN SUGA"/>
    <property type="match status" value="1"/>
</dbReference>
<dbReference type="SUPFAM" id="SSF161098">
    <property type="entry name" value="MetI-like"/>
    <property type="match status" value="1"/>
</dbReference>
<name>A0A2P2BRP1_9FIRM</name>
<evidence type="ECO:0000313" key="8">
    <source>
        <dbReference type="Proteomes" id="UP000245695"/>
    </source>
</evidence>
<evidence type="ECO:0000256" key="3">
    <source>
        <dbReference type="ARBA" id="ARBA00022989"/>
    </source>
</evidence>
<feature type="transmembrane region" description="Helical" evidence="5">
    <location>
        <begin position="151"/>
        <end position="174"/>
    </location>
</feature>
<dbReference type="GO" id="GO:0055085">
    <property type="term" value="P:transmembrane transport"/>
    <property type="evidence" value="ECO:0007669"/>
    <property type="project" value="InterPro"/>
</dbReference>
<sequence>MNNKIKPYILIAPTAILLLFIMGCGIINCILQSLGYFPQIGFNEINFSYYKEILRETSFLKSLLFSLNTSLISSLISVILGVFLAYLLAQDKYSNFRNTILNLPMIIPHIVVVFFMVTIFSQSGIISRLLYNLGIISDSSQFINLISDKNGIGIILVYLYKGIPFVAITTYNILKNINEKLEVVALNLGASKLQSFRYITLPLAMPSIISSFIILFTFAFGSYEVPFLIGPTTPKALSVLAYNNYISTDFNQKALSMVINIILSGISFVLLIIYNKVFSKMYKYKL</sequence>
<feature type="transmembrane region" description="Helical" evidence="5">
    <location>
        <begin position="63"/>
        <end position="89"/>
    </location>
</feature>
<dbReference type="AlphaFoldDB" id="A0A2P2BRP1"/>
<keyword evidence="5" id="KW-0813">Transport</keyword>
<evidence type="ECO:0000256" key="2">
    <source>
        <dbReference type="ARBA" id="ARBA00022692"/>
    </source>
</evidence>
<evidence type="ECO:0000313" key="7">
    <source>
        <dbReference type="EMBL" id="CEI73045.1"/>
    </source>
</evidence>
<gene>
    <name evidence="7" type="ORF">FRIFI_1511</name>
</gene>
<proteinExistence type="inferred from homology"/>
<dbReference type="EMBL" id="LN650648">
    <property type="protein sequence ID" value="CEI73045.1"/>
    <property type="molecule type" value="Genomic_DNA"/>
</dbReference>
<evidence type="ECO:0000256" key="4">
    <source>
        <dbReference type="ARBA" id="ARBA00023136"/>
    </source>
</evidence>
<evidence type="ECO:0000256" key="1">
    <source>
        <dbReference type="ARBA" id="ARBA00004141"/>
    </source>
</evidence>
<dbReference type="Pfam" id="PF00528">
    <property type="entry name" value="BPD_transp_1"/>
    <property type="match status" value="1"/>
</dbReference>
<dbReference type="InterPro" id="IPR000515">
    <property type="entry name" value="MetI-like"/>
</dbReference>
<feature type="transmembrane region" description="Helical" evidence="5">
    <location>
        <begin position="7"/>
        <end position="34"/>
    </location>
</feature>
<dbReference type="KEGG" id="rhom:FRIFI_1511"/>
<accession>A0A2P2BRP1</accession>
<keyword evidence="3 5" id="KW-1133">Transmembrane helix</keyword>
<keyword evidence="8" id="KW-1185">Reference proteome</keyword>
<reference evidence="7 8" key="1">
    <citation type="submission" date="2014-09" db="EMBL/GenBank/DDBJ databases">
        <authorList>
            <person name="Hornung B.V."/>
        </authorList>
    </citation>
    <scope>NUCLEOTIDE SEQUENCE [LARGE SCALE GENOMIC DNA]</scope>
    <source>
        <strain evidence="7 8">FRIFI</strain>
    </source>
</reference>
<dbReference type="Proteomes" id="UP000245695">
    <property type="component" value="Chromosome 1"/>
</dbReference>
<dbReference type="InterPro" id="IPR035906">
    <property type="entry name" value="MetI-like_sf"/>
</dbReference>
<evidence type="ECO:0000256" key="5">
    <source>
        <dbReference type="RuleBase" id="RU363032"/>
    </source>
</evidence>
<organism evidence="7 8">
    <name type="scientific">Romboutsia hominis</name>
    <dbReference type="NCBI Taxonomy" id="1507512"/>
    <lineage>
        <taxon>Bacteria</taxon>
        <taxon>Bacillati</taxon>
        <taxon>Bacillota</taxon>
        <taxon>Clostridia</taxon>
        <taxon>Peptostreptococcales</taxon>
        <taxon>Peptostreptococcaceae</taxon>
        <taxon>Romboutsia</taxon>
    </lineage>
</organism>
<dbReference type="PROSITE" id="PS51257">
    <property type="entry name" value="PROKAR_LIPOPROTEIN"/>
    <property type="match status" value="1"/>
</dbReference>
<dbReference type="Gene3D" id="1.10.3720.10">
    <property type="entry name" value="MetI-like"/>
    <property type="match status" value="1"/>
</dbReference>